<gene>
    <name evidence="1" type="ORF">DGQ38_01375</name>
</gene>
<accession>A0A3D5IVI6</accession>
<name>A0A3D5IVI6_9FLAO</name>
<proteinExistence type="predicted"/>
<organism evidence="1 2">
    <name type="scientific">Zunongwangia profunda</name>
    <dbReference type="NCBI Taxonomy" id="398743"/>
    <lineage>
        <taxon>Bacteria</taxon>
        <taxon>Pseudomonadati</taxon>
        <taxon>Bacteroidota</taxon>
        <taxon>Flavobacteriia</taxon>
        <taxon>Flavobacteriales</taxon>
        <taxon>Flavobacteriaceae</taxon>
        <taxon>Zunongwangia</taxon>
    </lineage>
</organism>
<dbReference type="AlphaFoldDB" id="A0A3D5IVI6"/>
<evidence type="ECO:0000313" key="2">
    <source>
        <dbReference type="Proteomes" id="UP000264330"/>
    </source>
</evidence>
<evidence type="ECO:0000313" key="1">
    <source>
        <dbReference type="EMBL" id="HCV79683.1"/>
    </source>
</evidence>
<sequence length="186" mass="22002">MKQLYLEITKYRKKYRVHLGNGNWLTFNNKTEANNFLRKYKRVIRDNVSILNITQPTINQVFRNSYFQFSERDINYYHGLFHSYDDRFKYIFKRFSPGNSNAFIFQNINTCYHILIEIVESLHSFGQRGKNYGITNITKPLLLQLNQQLQSLEADKRSMYLNGSRSVKTLNTTSNESTNTKQSVGN</sequence>
<comment type="caution">
    <text evidence="1">The sequence shown here is derived from an EMBL/GenBank/DDBJ whole genome shotgun (WGS) entry which is preliminary data.</text>
</comment>
<protein>
    <submittedName>
        <fullName evidence="1">Uncharacterized protein</fullName>
    </submittedName>
</protein>
<reference evidence="1 2" key="1">
    <citation type="journal article" date="2018" name="Nat. Biotechnol.">
        <title>A standardized bacterial taxonomy based on genome phylogeny substantially revises the tree of life.</title>
        <authorList>
            <person name="Parks D.H."/>
            <person name="Chuvochina M."/>
            <person name="Waite D.W."/>
            <person name="Rinke C."/>
            <person name="Skarshewski A."/>
            <person name="Chaumeil P.A."/>
            <person name="Hugenholtz P."/>
        </authorList>
    </citation>
    <scope>NUCLEOTIDE SEQUENCE [LARGE SCALE GENOMIC DNA]</scope>
    <source>
        <strain evidence="1">UBA9359</strain>
    </source>
</reference>
<dbReference type="Proteomes" id="UP000264330">
    <property type="component" value="Unassembled WGS sequence"/>
</dbReference>
<dbReference type="RefSeq" id="WP_013072081.1">
    <property type="nucleotide sequence ID" value="NZ_DEPI01000359.1"/>
</dbReference>
<dbReference type="EMBL" id="DPMF01000025">
    <property type="protein sequence ID" value="HCV79683.1"/>
    <property type="molecule type" value="Genomic_DNA"/>
</dbReference>